<dbReference type="PROSITE" id="PS50082">
    <property type="entry name" value="WD_REPEATS_2"/>
    <property type="match status" value="1"/>
</dbReference>
<dbReference type="Gene3D" id="3.40.50.300">
    <property type="entry name" value="P-loop containing nucleotide triphosphate hydrolases"/>
    <property type="match status" value="1"/>
</dbReference>
<dbReference type="Pfam" id="PF24883">
    <property type="entry name" value="NPHP3_N"/>
    <property type="match status" value="1"/>
</dbReference>
<dbReference type="SUPFAM" id="SSF52540">
    <property type="entry name" value="P-loop containing nucleoside triphosphate hydrolases"/>
    <property type="match status" value="1"/>
</dbReference>
<dbReference type="InterPro" id="IPR011044">
    <property type="entry name" value="Quino_amine_DH_bsu"/>
</dbReference>
<dbReference type="Proteomes" id="UP000288168">
    <property type="component" value="Unassembled WGS sequence"/>
</dbReference>
<feature type="domain" description="NACHT" evidence="3">
    <location>
        <begin position="213"/>
        <end position="441"/>
    </location>
</feature>
<proteinExistence type="predicted"/>
<dbReference type="EMBL" id="NKCI01000350">
    <property type="protein sequence ID" value="RSL42799.1"/>
    <property type="molecule type" value="Genomic_DNA"/>
</dbReference>
<name>A0A428NPT5_9HYPO</name>
<dbReference type="SUPFAM" id="SSF50969">
    <property type="entry name" value="YVTN repeat-like/Quinoprotein amine dehydrogenase"/>
    <property type="match status" value="1"/>
</dbReference>
<comment type="caution">
    <text evidence="4">The sequence shown here is derived from an EMBL/GenBank/DDBJ whole genome shotgun (WGS) entry which is preliminary data.</text>
</comment>
<keyword evidence="1" id="KW-0677">Repeat</keyword>
<dbReference type="InterPro" id="IPR056884">
    <property type="entry name" value="NPHP3-like_N"/>
</dbReference>
<dbReference type="PANTHER" id="PTHR10039">
    <property type="entry name" value="AMELOGENIN"/>
    <property type="match status" value="1"/>
</dbReference>
<reference evidence="4 5" key="1">
    <citation type="submission" date="2017-06" db="EMBL/GenBank/DDBJ databases">
        <title>Comparative genomic analysis of Ambrosia Fusariam Clade fungi.</title>
        <authorList>
            <person name="Stajich J.E."/>
            <person name="Carrillo J."/>
            <person name="Kijimoto T."/>
            <person name="Eskalen A."/>
            <person name="O'Donnell K."/>
            <person name="Kasson M."/>
        </authorList>
    </citation>
    <scope>NUCLEOTIDE SEQUENCE [LARGE SCALE GENOMIC DNA]</scope>
    <source>
        <strain evidence="4 5">NRRL62584</strain>
    </source>
</reference>
<keyword evidence="5" id="KW-1185">Reference proteome</keyword>
<dbReference type="InterPro" id="IPR001680">
    <property type="entry name" value="WD40_rpt"/>
</dbReference>
<dbReference type="AlphaFoldDB" id="A0A428NPT5"/>
<gene>
    <name evidence="4" type="ORF">CEP54_015353</name>
</gene>
<dbReference type="PROSITE" id="PS50837">
    <property type="entry name" value="NACHT"/>
    <property type="match status" value="1"/>
</dbReference>
<dbReference type="InterPro" id="IPR031352">
    <property type="entry name" value="SesA"/>
</dbReference>
<evidence type="ECO:0000313" key="5">
    <source>
        <dbReference type="Proteomes" id="UP000288168"/>
    </source>
</evidence>
<evidence type="ECO:0000313" key="4">
    <source>
        <dbReference type="EMBL" id="RSL42799.1"/>
    </source>
</evidence>
<evidence type="ECO:0000256" key="2">
    <source>
        <dbReference type="PROSITE-ProRule" id="PRU00221"/>
    </source>
</evidence>
<dbReference type="STRING" id="1325734.A0A428NPT5"/>
<evidence type="ECO:0000259" key="3">
    <source>
        <dbReference type="PROSITE" id="PS50837"/>
    </source>
</evidence>
<dbReference type="SMART" id="SM00320">
    <property type="entry name" value="WD40"/>
    <property type="match status" value="2"/>
</dbReference>
<sequence length="921" mass="103426">MSGLEIAGLVAGIIGLIGPIRHAYKEIKDLGGLPAAFHDVVGRLSVVEKTLQAVEGPAQEEEEVLVGDCDVSDAFVRVGKKGRVESLMSDILKDVTTLTGYRVFQTATQQQVEELKKAIEDMAQVEPSLSDSEFEEKTTSITHHGQGAINNATQKHHVEHQTDDDPYLGDLWLTDPRYDKKRIEELKGGLLRDSYRWILKNEAYKQWVFEDTPLLWIKGDPGKGKTMLVCGIIDTLHPFTKLANKDFDTFLSYFFIEASEERNNMAISVLRGLICLLADQDRSLASKLLRRHKECGKTLFEGANAWFALCEVLTDFMEDIQSPACLIIDALDECKTGLDDLLDFISSQPALPHVKWIVSSRNWPEIEEYLNLAPRNLRLSLELNGTAVSGAVNTYIQHRVEKLVTMKNHDDNMRQAVQKYLTENAHNTILWVSLACKMLKKTPKSVTLGRLKTLPPELIALYERMAEKVQDGEDGNENYSTLYRKIIATIMTVLRPISLDELRSLEEFPDGGSDDPSLIEIVGLCGSFLTLRARTIYFAHESAKEFLANSPAGLPYHKSKQHHRLFLNSLQAMSRHLRRDILRRESTQGLTSGEDPLAPLRYPCTFWAHHLSNSKSDSKSESDLANQELVDGSPLDTFLRQHFLHWLEALFSPDGSLVASLSSSRGVDLWDARTGNQRVSFKPSSWVSPVFSPDGSFVLLLVPSIIVAKDTITGATKWKIQTEFSVDSVTKPTISYDSRLLVLAVGSPVEVWDQETRECIRRLGCDDAGVLSLVFSHENRFLAAGTKDFIKVWDLTTWDSAIWDSTPSPIGNSDLAFGTHAMVFSPDGQFLTTSCFIGKTTYIDIYYVEEGVRKMMFSMEGCSFVRSVDPETSQLETTKGTFKLECDLESERLDLCRLGYGISEDLQWVIWGAEDGRIERR</sequence>
<organism evidence="4 5">
    <name type="scientific">Fusarium duplospermum</name>
    <dbReference type="NCBI Taxonomy" id="1325734"/>
    <lineage>
        <taxon>Eukaryota</taxon>
        <taxon>Fungi</taxon>
        <taxon>Dikarya</taxon>
        <taxon>Ascomycota</taxon>
        <taxon>Pezizomycotina</taxon>
        <taxon>Sordariomycetes</taxon>
        <taxon>Hypocreomycetidae</taxon>
        <taxon>Hypocreales</taxon>
        <taxon>Nectriaceae</taxon>
        <taxon>Fusarium</taxon>
        <taxon>Fusarium solani species complex</taxon>
    </lineage>
</organism>
<dbReference type="InterPro" id="IPR007111">
    <property type="entry name" value="NACHT_NTPase"/>
</dbReference>
<dbReference type="OrthoDB" id="538223at2759"/>
<dbReference type="InterPro" id="IPR015943">
    <property type="entry name" value="WD40/YVTN_repeat-like_dom_sf"/>
</dbReference>
<accession>A0A428NPT5</accession>
<dbReference type="Pfam" id="PF17107">
    <property type="entry name" value="SesA"/>
    <property type="match status" value="1"/>
</dbReference>
<dbReference type="InterPro" id="IPR027417">
    <property type="entry name" value="P-loop_NTPase"/>
</dbReference>
<dbReference type="Gene3D" id="2.130.10.10">
    <property type="entry name" value="YVTN repeat-like/Quinoprotein amine dehydrogenase"/>
    <property type="match status" value="2"/>
</dbReference>
<evidence type="ECO:0000256" key="1">
    <source>
        <dbReference type="ARBA" id="ARBA00022737"/>
    </source>
</evidence>
<feature type="repeat" description="WD" evidence="2">
    <location>
        <begin position="651"/>
        <end position="680"/>
    </location>
</feature>
<keyword evidence="2" id="KW-0853">WD repeat</keyword>
<protein>
    <recommendedName>
        <fullName evidence="3">NACHT domain-containing protein</fullName>
    </recommendedName>
</protein>
<dbReference type="Pfam" id="PF00400">
    <property type="entry name" value="WD40"/>
    <property type="match status" value="1"/>
</dbReference>
<dbReference type="PANTHER" id="PTHR10039:SF16">
    <property type="entry name" value="GPI INOSITOL-DEACYLASE"/>
    <property type="match status" value="1"/>
</dbReference>